<dbReference type="GO" id="GO:0006450">
    <property type="term" value="P:regulation of translational fidelity"/>
    <property type="evidence" value="ECO:0007669"/>
    <property type="project" value="InterPro"/>
</dbReference>
<dbReference type="InterPro" id="IPR009057">
    <property type="entry name" value="Homeodomain-like_sf"/>
</dbReference>
<comment type="caution">
    <text evidence="4">The sequence shown here is derived from an EMBL/GenBank/DDBJ whole genome shotgun (WGS) entry which is preliminary data.</text>
</comment>
<dbReference type="AlphaFoldDB" id="A0A2I1GA80"/>
<evidence type="ECO:0000313" key="5">
    <source>
        <dbReference type="Proteomes" id="UP000234323"/>
    </source>
</evidence>
<evidence type="ECO:0000313" key="4">
    <source>
        <dbReference type="EMBL" id="PKY43544.1"/>
    </source>
</evidence>
<protein>
    <submittedName>
        <fullName evidence="4">Uncharacterized protein</fullName>
    </submittedName>
</protein>
<dbReference type="CDD" id="cd00167">
    <property type="entry name" value="SANT"/>
    <property type="match status" value="1"/>
</dbReference>
<evidence type="ECO:0000259" key="3">
    <source>
        <dbReference type="PROSITE" id="PS51293"/>
    </source>
</evidence>
<feature type="compositionally biased region" description="Low complexity" evidence="1">
    <location>
        <begin position="60"/>
        <end position="120"/>
    </location>
</feature>
<sequence>MREATINYDEPVVAPAESQNKSQPTSKANKNKAKKSTKAQQSTAPTSGNTEEKETSPNATETITTSKETTEKTISSNGTTTTAVASSTSTSMSTSTSTSTSTSAAATPSQSATNWTAAQQAQLERALQTYPREWKGDGDRWDKIAAAVDDKTKKECKLRFKYLSEQVKAKKAAMATDKK</sequence>
<dbReference type="InterPro" id="IPR017884">
    <property type="entry name" value="SANT_dom"/>
</dbReference>
<reference evidence="4 5" key="1">
    <citation type="submission" date="2015-10" db="EMBL/GenBank/DDBJ databases">
        <title>Genome analyses suggest a sexual origin of heterokaryosis in a supposedly ancient asexual fungus.</title>
        <authorList>
            <person name="Ropars J."/>
            <person name="Sedzielewska K."/>
            <person name="Noel J."/>
            <person name="Charron P."/>
            <person name="Farinelli L."/>
            <person name="Marton T."/>
            <person name="Kruger M."/>
            <person name="Pelin A."/>
            <person name="Brachmann A."/>
            <person name="Corradi N."/>
        </authorList>
    </citation>
    <scope>NUCLEOTIDE SEQUENCE [LARGE SCALE GENOMIC DNA]</scope>
    <source>
        <strain evidence="4 5">A4</strain>
    </source>
</reference>
<feature type="region of interest" description="Disordered" evidence="1">
    <location>
        <begin position="1"/>
        <end position="120"/>
    </location>
</feature>
<gene>
    <name evidence="4" type="ORF">RhiirA4_120690</name>
</gene>
<dbReference type="Pfam" id="PF00249">
    <property type="entry name" value="Myb_DNA-binding"/>
    <property type="match status" value="1"/>
</dbReference>
<dbReference type="InterPro" id="IPR001005">
    <property type="entry name" value="SANT/Myb"/>
</dbReference>
<dbReference type="PROSITE" id="PS50090">
    <property type="entry name" value="MYB_LIKE"/>
    <property type="match status" value="1"/>
</dbReference>
<feature type="domain" description="SANT" evidence="3">
    <location>
        <begin position="110"/>
        <end position="168"/>
    </location>
</feature>
<dbReference type="PANTHER" id="PTHR43999">
    <property type="entry name" value="DNAJ HOMOLOG SUBFAMILY C MEMBER 2"/>
    <property type="match status" value="1"/>
</dbReference>
<accession>A0A2I1GA80</accession>
<organism evidence="4 5">
    <name type="scientific">Rhizophagus irregularis</name>
    <dbReference type="NCBI Taxonomy" id="588596"/>
    <lineage>
        <taxon>Eukaryota</taxon>
        <taxon>Fungi</taxon>
        <taxon>Fungi incertae sedis</taxon>
        <taxon>Mucoromycota</taxon>
        <taxon>Glomeromycotina</taxon>
        <taxon>Glomeromycetes</taxon>
        <taxon>Glomerales</taxon>
        <taxon>Glomeraceae</taxon>
        <taxon>Rhizophagus</taxon>
    </lineage>
</organism>
<feature type="domain" description="Myb-like" evidence="2">
    <location>
        <begin position="107"/>
        <end position="164"/>
    </location>
</feature>
<keyword evidence="5" id="KW-1185">Reference proteome</keyword>
<dbReference type="GO" id="GO:0030544">
    <property type="term" value="F:Hsp70 protein binding"/>
    <property type="evidence" value="ECO:0007669"/>
    <property type="project" value="InterPro"/>
</dbReference>
<evidence type="ECO:0000259" key="2">
    <source>
        <dbReference type="PROSITE" id="PS50090"/>
    </source>
</evidence>
<dbReference type="EMBL" id="LLXI01000260">
    <property type="protein sequence ID" value="PKY43544.1"/>
    <property type="molecule type" value="Genomic_DNA"/>
</dbReference>
<dbReference type="GO" id="GO:0051083">
    <property type="term" value="P:'de novo' cotranslational protein folding"/>
    <property type="evidence" value="ECO:0007669"/>
    <property type="project" value="InterPro"/>
</dbReference>
<dbReference type="GO" id="GO:0043022">
    <property type="term" value="F:ribosome binding"/>
    <property type="evidence" value="ECO:0007669"/>
    <property type="project" value="InterPro"/>
</dbReference>
<dbReference type="InterPro" id="IPR044634">
    <property type="entry name" value="Zuotin/DnaJC2"/>
</dbReference>
<dbReference type="Proteomes" id="UP000234323">
    <property type="component" value="Unassembled WGS sequence"/>
</dbReference>
<proteinExistence type="predicted"/>
<dbReference type="Gene3D" id="1.10.10.60">
    <property type="entry name" value="Homeodomain-like"/>
    <property type="match status" value="1"/>
</dbReference>
<dbReference type="PANTHER" id="PTHR43999:SF1">
    <property type="entry name" value="DNAJ HOMOLOG SUBFAMILY C MEMBER 2"/>
    <property type="match status" value="1"/>
</dbReference>
<dbReference type="VEuPathDB" id="FungiDB:RhiirFUN_014648"/>
<evidence type="ECO:0000256" key="1">
    <source>
        <dbReference type="SAM" id="MobiDB-lite"/>
    </source>
</evidence>
<dbReference type="PROSITE" id="PS51293">
    <property type="entry name" value="SANT"/>
    <property type="match status" value="1"/>
</dbReference>
<dbReference type="VEuPathDB" id="FungiDB:FUN_012472"/>
<dbReference type="SMART" id="SM00717">
    <property type="entry name" value="SANT"/>
    <property type="match status" value="1"/>
</dbReference>
<dbReference type="GO" id="GO:0005829">
    <property type="term" value="C:cytosol"/>
    <property type="evidence" value="ECO:0007669"/>
    <property type="project" value="TreeGrafter"/>
</dbReference>
<dbReference type="SUPFAM" id="SSF46689">
    <property type="entry name" value="Homeodomain-like"/>
    <property type="match status" value="1"/>
</dbReference>
<name>A0A2I1GA80_9GLOM</name>